<protein>
    <recommendedName>
        <fullName evidence="3">BioF2-like acetyltransferase domain-containing protein</fullName>
    </recommendedName>
</protein>
<keyword evidence="2" id="KW-1185">Reference proteome</keyword>
<gene>
    <name evidence="1" type="ORF">GCM10009117_22270</name>
</gene>
<evidence type="ECO:0000313" key="2">
    <source>
        <dbReference type="Proteomes" id="UP001500507"/>
    </source>
</evidence>
<proteinExistence type="predicted"/>
<evidence type="ECO:0000313" key="1">
    <source>
        <dbReference type="EMBL" id="GAA0873080.1"/>
    </source>
</evidence>
<name>A0ABN1MJN5_9FLAO</name>
<evidence type="ECO:0008006" key="3">
    <source>
        <dbReference type="Google" id="ProtNLM"/>
    </source>
</evidence>
<reference evidence="1 2" key="1">
    <citation type="journal article" date="2019" name="Int. J. Syst. Evol. Microbiol.">
        <title>The Global Catalogue of Microorganisms (GCM) 10K type strain sequencing project: providing services to taxonomists for standard genome sequencing and annotation.</title>
        <authorList>
            <consortium name="The Broad Institute Genomics Platform"/>
            <consortium name="The Broad Institute Genome Sequencing Center for Infectious Disease"/>
            <person name="Wu L."/>
            <person name="Ma J."/>
        </authorList>
    </citation>
    <scope>NUCLEOTIDE SEQUENCE [LARGE SCALE GENOMIC DNA]</scope>
    <source>
        <strain evidence="1 2">JCM 16082</strain>
    </source>
</reference>
<sequence>MLFSDRLVQEDRFHIEYYSPKKQAEWDAFCENSNQQSFLFKRDFMEYHADRFTDASVMIYAKGKLVGLLLANSREDAIHSHQGLSYGGFIVKPIIKTLDMLAMVNATLKFYAERGKRQLQIKTLPSIYRSKPTEAEALALAMLKGTITRTDSYYIIDLAEGYQPNRNRKRALKKAEASGLKLVSGCFEPFWNKVLIPNLTERFGVKPVHSLAEIELLAKRFPKQIHCYGAFLNDEIKAGVVIFETKHVAHFQYSSGTDSRNEDGALDVLFDAIIKKYLRKKYISFGSSSEGNGTILNEGLVYWKESFGAVPLTQHFYSILLSNLSS</sequence>
<dbReference type="EMBL" id="BAAAFG010000016">
    <property type="protein sequence ID" value="GAA0873080.1"/>
    <property type="molecule type" value="Genomic_DNA"/>
</dbReference>
<dbReference type="InterPro" id="IPR016181">
    <property type="entry name" value="Acyl_CoA_acyltransferase"/>
</dbReference>
<dbReference type="SUPFAM" id="SSF55729">
    <property type="entry name" value="Acyl-CoA N-acyltransferases (Nat)"/>
    <property type="match status" value="1"/>
</dbReference>
<dbReference type="Gene3D" id="3.40.630.30">
    <property type="match status" value="1"/>
</dbReference>
<dbReference type="Proteomes" id="UP001500507">
    <property type="component" value="Unassembled WGS sequence"/>
</dbReference>
<comment type="caution">
    <text evidence="1">The sequence shown here is derived from an EMBL/GenBank/DDBJ whole genome shotgun (WGS) entry which is preliminary data.</text>
</comment>
<accession>A0ABN1MJN5</accession>
<organism evidence="1 2">
    <name type="scientific">Gangjinia marincola</name>
    <dbReference type="NCBI Taxonomy" id="578463"/>
    <lineage>
        <taxon>Bacteria</taxon>
        <taxon>Pseudomonadati</taxon>
        <taxon>Bacteroidota</taxon>
        <taxon>Flavobacteriia</taxon>
        <taxon>Flavobacteriales</taxon>
        <taxon>Flavobacteriaceae</taxon>
        <taxon>Gangjinia</taxon>
    </lineage>
</organism>